<dbReference type="AlphaFoldDB" id="M3APA0"/>
<reference evidence="2 3" key="1">
    <citation type="journal article" date="2012" name="PLoS Pathog.">
        <title>Diverse lifestyles and strategies of plant pathogenesis encoded in the genomes of eighteen Dothideomycetes fungi.</title>
        <authorList>
            <person name="Ohm R.A."/>
            <person name="Feau N."/>
            <person name="Henrissat B."/>
            <person name="Schoch C.L."/>
            <person name="Horwitz B.A."/>
            <person name="Barry K.W."/>
            <person name="Condon B.J."/>
            <person name="Copeland A.C."/>
            <person name="Dhillon B."/>
            <person name="Glaser F."/>
            <person name="Hesse C.N."/>
            <person name="Kosti I."/>
            <person name="LaButti K."/>
            <person name="Lindquist E.A."/>
            <person name="Lucas S."/>
            <person name="Salamov A.A."/>
            <person name="Bradshaw R.E."/>
            <person name="Ciuffetti L."/>
            <person name="Hamelin R.C."/>
            <person name="Kema G.H.J."/>
            <person name="Lawrence C."/>
            <person name="Scott J.A."/>
            <person name="Spatafora J.W."/>
            <person name="Turgeon B.G."/>
            <person name="de Wit P.J.G.M."/>
            <person name="Zhong S."/>
            <person name="Goodwin S.B."/>
            <person name="Grigoriev I.V."/>
        </authorList>
    </citation>
    <scope>NUCLEOTIDE SEQUENCE [LARGE SCALE GENOMIC DNA]</scope>
    <source>
        <strain evidence="2 3">CIRAD86</strain>
    </source>
</reference>
<dbReference type="eggNOG" id="ENOG502TA95">
    <property type="taxonomic scope" value="Eukaryota"/>
</dbReference>
<dbReference type="EMBL" id="KB446563">
    <property type="protein sequence ID" value="EME78953.1"/>
    <property type="molecule type" value="Genomic_DNA"/>
</dbReference>
<gene>
    <name evidence="2" type="ORF">MYCFIDRAFT_83707</name>
</gene>
<dbReference type="KEGG" id="pfj:MYCFIDRAFT_83707"/>
<evidence type="ECO:0000313" key="3">
    <source>
        <dbReference type="Proteomes" id="UP000016932"/>
    </source>
</evidence>
<keyword evidence="1" id="KW-0472">Membrane</keyword>
<protein>
    <submittedName>
        <fullName evidence="2">Uncharacterized protein</fullName>
    </submittedName>
</protein>
<dbReference type="HOGENOM" id="CLU_1082299_0_0_1"/>
<dbReference type="STRING" id="383855.M3APA0"/>
<evidence type="ECO:0000313" key="2">
    <source>
        <dbReference type="EMBL" id="EME78953.1"/>
    </source>
</evidence>
<sequence>MAIACQHLRIASAVLFLQIGWRCAHDACQAAAQSFSYFTVLGYGGLAFSFAFAAAHTASSRWKGRPWLLDGPSSTRWLHSVFCASVTVFPFVVTVISAATIRGCVSPLHPSPQRSAGVNTTRRAARLPAPPLNFSPEYALLSPHFGQSSQKLTSFEPTAQAAAAIPTPTQVQSFFARRQNGPAARFNAVSGPAHTQAISEAAPVPPDHETLEALMDGALKRLARDASEIEYHKITPPGGDDVDTIDESMLKTIAQTI</sequence>
<evidence type="ECO:0000256" key="1">
    <source>
        <dbReference type="SAM" id="Phobius"/>
    </source>
</evidence>
<keyword evidence="1" id="KW-0812">Transmembrane</keyword>
<organism evidence="2 3">
    <name type="scientific">Pseudocercospora fijiensis (strain CIRAD86)</name>
    <name type="common">Black leaf streak disease fungus</name>
    <name type="synonym">Mycosphaerella fijiensis</name>
    <dbReference type="NCBI Taxonomy" id="383855"/>
    <lineage>
        <taxon>Eukaryota</taxon>
        <taxon>Fungi</taxon>
        <taxon>Dikarya</taxon>
        <taxon>Ascomycota</taxon>
        <taxon>Pezizomycotina</taxon>
        <taxon>Dothideomycetes</taxon>
        <taxon>Dothideomycetidae</taxon>
        <taxon>Mycosphaerellales</taxon>
        <taxon>Mycosphaerellaceae</taxon>
        <taxon>Pseudocercospora</taxon>
    </lineage>
</organism>
<name>M3APA0_PSEFD</name>
<dbReference type="Proteomes" id="UP000016932">
    <property type="component" value="Unassembled WGS sequence"/>
</dbReference>
<accession>M3APA0</accession>
<dbReference type="VEuPathDB" id="FungiDB:MYCFIDRAFT_83707"/>
<keyword evidence="1" id="KW-1133">Transmembrane helix</keyword>
<dbReference type="GeneID" id="19342094"/>
<dbReference type="OrthoDB" id="419711at2759"/>
<feature type="transmembrane region" description="Helical" evidence="1">
    <location>
        <begin position="77"/>
        <end position="101"/>
    </location>
</feature>
<keyword evidence="3" id="KW-1185">Reference proteome</keyword>
<feature type="transmembrane region" description="Helical" evidence="1">
    <location>
        <begin position="36"/>
        <end position="56"/>
    </location>
</feature>
<dbReference type="RefSeq" id="XP_007931188.1">
    <property type="nucleotide sequence ID" value="XM_007932997.1"/>
</dbReference>
<proteinExistence type="predicted"/>